<gene>
    <name evidence="2" type="ORF">GCM10022210_14410</name>
</gene>
<proteinExistence type="predicted"/>
<keyword evidence="1" id="KW-0812">Transmembrane</keyword>
<dbReference type="RefSeq" id="WP_259089001.1">
    <property type="nucleotide sequence ID" value="NZ_BAAAZC010000009.1"/>
</dbReference>
<keyword evidence="3" id="KW-1185">Reference proteome</keyword>
<protein>
    <submittedName>
        <fullName evidence="2">Uncharacterized protein</fullName>
    </submittedName>
</protein>
<keyword evidence="1" id="KW-1133">Transmembrane helix</keyword>
<feature type="transmembrane region" description="Helical" evidence="1">
    <location>
        <begin position="12"/>
        <end position="30"/>
    </location>
</feature>
<evidence type="ECO:0000313" key="3">
    <source>
        <dbReference type="Proteomes" id="UP001500742"/>
    </source>
</evidence>
<feature type="transmembrane region" description="Helical" evidence="1">
    <location>
        <begin position="94"/>
        <end position="118"/>
    </location>
</feature>
<comment type="caution">
    <text evidence="2">The sequence shown here is derived from an EMBL/GenBank/DDBJ whole genome shotgun (WGS) entry which is preliminary data.</text>
</comment>
<sequence>MNKTARYIRDNELSIFVVLGMIVFTGYLFFNFNLKIIETVAEISSGFIFWGAAYYGRDRWMIEKYLGKHKSLTPEDVRNIFFVKKWEKIRERGILRYCITDGGIILGAYLWILVSILGLSTVVTLKIIMEDPSNMFSFIGYSYMIGGFTGVITNRLRWTYNESRFIRLTDPLNERLQQKHLQDY</sequence>
<dbReference type="EMBL" id="BAAAZC010000009">
    <property type="protein sequence ID" value="GAA3966939.1"/>
    <property type="molecule type" value="Genomic_DNA"/>
</dbReference>
<evidence type="ECO:0000313" key="2">
    <source>
        <dbReference type="EMBL" id="GAA3966939.1"/>
    </source>
</evidence>
<evidence type="ECO:0000256" key="1">
    <source>
        <dbReference type="SAM" id="Phobius"/>
    </source>
</evidence>
<dbReference type="Proteomes" id="UP001500742">
    <property type="component" value="Unassembled WGS sequence"/>
</dbReference>
<feature type="transmembrane region" description="Helical" evidence="1">
    <location>
        <begin position="138"/>
        <end position="158"/>
    </location>
</feature>
<organism evidence="2 3">
    <name type="scientific">Mucilaginibacter dorajii</name>
    <dbReference type="NCBI Taxonomy" id="692994"/>
    <lineage>
        <taxon>Bacteria</taxon>
        <taxon>Pseudomonadati</taxon>
        <taxon>Bacteroidota</taxon>
        <taxon>Sphingobacteriia</taxon>
        <taxon>Sphingobacteriales</taxon>
        <taxon>Sphingobacteriaceae</taxon>
        <taxon>Mucilaginibacter</taxon>
    </lineage>
</organism>
<reference evidence="3" key="1">
    <citation type="journal article" date="2019" name="Int. J. Syst. Evol. Microbiol.">
        <title>The Global Catalogue of Microorganisms (GCM) 10K type strain sequencing project: providing services to taxonomists for standard genome sequencing and annotation.</title>
        <authorList>
            <consortium name="The Broad Institute Genomics Platform"/>
            <consortium name="The Broad Institute Genome Sequencing Center for Infectious Disease"/>
            <person name="Wu L."/>
            <person name="Ma J."/>
        </authorList>
    </citation>
    <scope>NUCLEOTIDE SEQUENCE [LARGE SCALE GENOMIC DNA]</scope>
    <source>
        <strain evidence="3">JCM 16601</strain>
    </source>
</reference>
<accession>A0ABP7PK75</accession>
<name>A0ABP7PK75_9SPHI</name>
<keyword evidence="1" id="KW-0472">Membrane</keyword>
<feature type="transmembrane region" description="Helical" evidence="1">
    <location>
        <begin position="36"/>
        <end position="56"/>
    </location>
</feature>